<evidence type="ECO:0000313" key="2">
    <source>
        <dbReference type="EMBL" id="TCS35123.1"/>
    </source>
</evidence>
<dbReference type="RefSeq" id="WP_132259710.1">
    <property type="nucleotide sequence ID" value="NZ_SLZQ01000011.1"/>
</dbReference>
<dbReference type="Gene3D" id="3.40.50.1820">
    <property type="entry name" value="alpha/beta hydrolase"/>
    <property type="match status" value="1"/>
</dbReference>
<sequence>MHIVFIHGHRATAKSFTFLSSKLQDYQQSFIEYDSENGFDANHRDMLQQLDGIGDIFFIAHSLGGLHALHLAEELQSRVIGAVTISTPYGGSEAAELLLYMMPFNKVYRDIHPRSTPIIRSKQFALSCPWTNIVSTTGHSPLMAAANDGVVTLASMRQRDDIRLVEVESNHFEVLQHEATLATIRRAIRKVENKRLQRAGYRNA</sequence>
<dbReference type="OrthoDB" id="556502at2"/>
<keyword evidence="2" id="KW-0378">Hydrolase</keyword>
<feature type="domain" description="AB hydrolase-1" evidence="1">
    <location>
        <begin position="46"/>
        <end position="178"/>
    </location>
</feature>
<reference evidence="2 3" key="1">
    <citation type="submission" date="2019-03" db="EMBL/GenBank/DDBJ databases">
        <title>Genomic Encyclopedia of Type Strains, Phase IV (KMG-IV): sequencing the most valuable type-strain genomes for metagenomic binning, comparative biology and taxonomic classification.</title>
        <authorList>
            <person name="Goeker M."/>
        </authorList>
    </citation>
    <scope>NUCLEOTIDE SEQUENCE [LARGE SCALE GENOMIC DNA]</scope>
    <source>
        <strain evidence="2 3">DSM 7445</strain>
    </source>
</reference>
<dbReference type="SUPFAM" id="SSF53474">
    <property type="entry name" value="alpha/beta-Hydrolases"/>
    <property type="match status" value="1"/>
</dbReference>
<evidence type="ECO:0000313" key="3">
    <source>
        <dbReference type="Proteomes" id="UP000295382"/>
    </source>
</evidence>
<protein>
    <submittedName>
        <fullName evidence="2">Alpha/beta hydrolase family protein</fullName>
    </submittedName>
</protein>
<gene>
    <name evidence="2" type="ORF">EDC30_11136</name>
</gene>
<name>A0A4R3HTY6_PAULE</name>
<dbReference type="AlphaFoldDB" id="A0A4R3HTY6"/>
<dbReference type="PANTHER" id="PTHR37946:SF1">
    <property type="entry name" value="SLL1969 PROTEIN"/>
    <property type="match status" value="1"/>
</dbReference>
<dbReference type="InterPro" id="IPR029058">
    <property type="entry name" value="AB_hydrolase_fold"/>
</dbReference>
<organism evidence="2 3">
    <name type="scientific">Paucimonas lemoignei</name>
    <name type="common">Pseudomonas lemoignei</name>
    <dbReference type="NCBI Taxonomy" id="29443"/>
    <lineage>
        <taxon>Bacteria</taxon>
        <taxon>Pseudomonadati</taxon>
        <taxon>Pseudomonadota</taxon>
        <taxon>Betaproteobacteria</taxon>
        <taxon>Burkholderiales</taxon>
        <taxon>Burkholderiaceae</taxon>
        <taxon>Paucimonas</taxon>
    </lineage>
</organism>
<evidence type="ECO:0000259" key="1">
    <source>
        <dbReference type="Pfam" id="PF00561"/>
    </source>
</evidence>
<accession>A0A4R3HTY6</accession>
<dbReference type="Pfam" id="PF00561">
    <property type="entry name" value="Abhydrolase_1"/>
    <property type="match status" value="1"/>
</dbReference>
<dbReference type="EMBL" id="SLZQ01000011">
    <property type="protein sequence ID" value="TCS35123.1"/>
    <property type="molecule type" value="Genomic_DNA"/>
</dbReference>
<proteinExistence type="predicted"/>
<dbReference type="InterPro" id="IPR000073">
    <property type="entry name" value="AB_hydrolase_1"/>
</dbReference>
<dbReference type="PANTHER" id="PTHR37946">
    <property type="entry name" value="SLL1969 PROTEIN"/>
    <property type="match status" value="1"/>
</dbReference>
<keyword evidence="3" id="KW-1185">Reference proteome</keyword>
<dbReference type="Proteomes" id="UP000295382">
    <property type="component" value="Unassembled WGS sequence"/>
</dbReference>
<comment type="caution">
    <text evidence="2">The sequence shown here is derived from an EMBL/GenBank/DDBJ whole genome shotgun (WGS) entry which is preliminary data.</text>
</comment>
<dbReference type="GO" id="GO:0016787">
    <property type="term" value="F:hydrolase activity"/>
    <property type="evidence" value="ECO:0007669"/>
    <property type="project" value="UniProtKB-KW"/>
</dbReference>